<dbReference type="AlphaFoldDB" id="A0AAQ3MNZ3"/>
<gene>
    <name evidence="2" type="ORF">V8G54_034032</name>
</gene>
<organism evidence="2 3">
    <name type="scientific">Vigna mungo</name>
    <name type="common">Black gram</name>
    <name type="synonym">Phaseolus mungo</name>
    <dbReference type="NCBI Taxonomy" id="3915"/>
    <lineage>
        <taxon>Eukaryota</taxon>
        <taxon>Viridiplantae</taxon>
        <taxon>Streptophyta</taxon>
        <taxon>Embryophyta</taxon>
        <taxon>Tracheophyta</taxon>
        <taxon>Spermatophyta</taxon>
        <taxon>Magnoliopsida</taxon>
        <taxon>eudicotyledons</taxon>
        <taxon>Gunneridae</taxon>
        <taxon>Pentapetalae</taxon>
        <taxon>rosids</taxon>
        <taxon>fabids</taxon>
        <taxon>Fabales</taxon>
        <taxon>Fabaceae</taxon>
        <taxon>Papilionoideae</taxon>
        <taxon>50 kb inversion clade</taxon>
        <taxon>NPAAA clade</taxon>
        <taxon>indigoferoid/millettioid clade</taxon>
        <taxon>Phaseoleae</taxon>
        <taxon>Vigna</taxon>
    </lineage>
</organism>
<accession>A0AAQ3MNZ3</accession>
<evidence type="ECO:0000313" key="2">
    <source>
        <dbReference type="EMBL" id="WVY94944.1"/>
    </source>
</evidence>
<keyword evidence="3" id="KW-1185">Reference proteome</keyword>
<evidence type="ECO:0000313" key="3">
    <source>
        <dbReference type="Proteomes" id="UP001374535"/>
    </source>
</evidence>
<name>A0AAQ3MNZ3_VIGMU</name>
<sequence>MELFSAPLYNRESVEASTLALRMLFSLLSSSTVALSFSMAACSKDITCKVRSSMSDSSSTDERSKRMPSCMNNSSRNFTSSTLNFSVNLFKTLALESSSDGEAALELVSLFSSL</sequence>
<protein>
    <submittedName>
        <fullName evidence="2">Uncharacterized protein</fullName>
    </submittedName>
</protein>
<dbReference type="Proteomes" id="UP001374535">
    <property type="component" value="Chromosome 10"/>
</dbReference>
<reference evidence="2 3" key="1">
    <citation type="journal article" date="2023" name="Life. Sci Alliance">
        <title>Evolutionary insights into 3D genome organization and epigenetic landscape of Vigna mungo.</title>
        <authorList>
            <person name="Junaid A."/>
            <person name="Singh B."/>
            <person name="Bhatia S."/>
        </authorList>
    </citation>
    <scope>NUCLEOTIDE SEQUENCE [LARGE SCALE GENOMIC DNA]</scope>
    <source>
        <strain evidence="2">Urdbean</strain>
    </source>
</reference>
<evidence type="ECO:0000256" key="1">
    <source>
        <dbReference type="SAM" id="MobiDB-lite"/>
    </source>
</evidence>
<dbReference type="EMBL" id="CP144691">
    <property type="protein sequence ID" value="WVY94944.1"/>
    <property type="molecule type" value="Genomic_DNA"/>
</dbReference>
<feature type="region of interest" description="Disordered" evidence="1">
    <location>
        <begin position="52"/>
        <end position="73"/>
    </location>
</feature>
<proteinExistence type="predicted"/>